<evidence type="ECO:0000256" key="3">
    <source>
        <dbReference type="SAM" id="SignalP"/>
    </source>
</evidence>
<feature type="signal peptide" evidence="3">
    <location>
        <begin position="1"/>
        <end position="20"/>
    </location>
</feature>
<sequence>MRTGLTTLAVALLLATPAPAQDYAIFGPEVGSALASVRATDDGQAVIAAADAALTRTPGPLPVVHTEGTLPGQGIRDESLAARRDLPAMLDFALAWRMTGERKYLEATDRFLKAWAEVYIVSLNPIDETNFDALILAYDLTEADLPTETRAAMDGFLRNLAGGYLDEMDGAPKHFYTNWQSHRIKIAAMASFQLGDPRLIERTFEDYQKHVASNVLAEGTVFDFYERDAIHYVLYNVDPMMMAGLTARAHGLDWFDWKNASGTGVSSVIDWLIPYVEGEKTHQEFVHSRIAFDAQRLAAGQTEYAGPWRPERAVNTLNLASLLDDRYAPPLEALLTTTERRPAMWIRLYRAVRPAPQTRPVATAH</sequence>
<evidence type="ECO:0000313" key="6">
    <source>
        <dbReference type="Proteomes" id="UP001596152"/>
    </source>
</evidence>
<feature type="chain" id="PRO_5045810255" evidence="3">
    <location>
        <begin position="21"/>
        <end position="365"/>
    </location>
</feature>
<dbReference type="Pfam" id="PF05426">
    <property type="entry name" value="Alginate_lyase"/>
    <property type="match status" value="1"/>
</dbReference>
<evidence type="ECO:0000313" key="5">
    <source>
        <dbReference type="EMBL" id="MFC5343196.1"/>
    </source>
</evidence>
<evidence type="ECO:0000259" key="4">
    <source>
        <dbReference type="Pfam" id="PF05426"/>
    </source>
</evidence>
<dbReference type="EMBL" id="JBHSLF010000010">
    <property type="protein sequence ID" value="MFC5343196.1"/>
    <property type="molecule type" value="Genomic_DNA"/>
</dbReference>
<protein>
    <submittedName>
        <fullName evidence="5">Alginate lyase family protein</fullName>
    </submittedName>
</protein>
<evidence type="ECO:0000256" key="2">
    <source>
        <dbReference type="ARBA" id="ARBA00023239"/>
    </source>
</evidence>
<dbReference type="InterPro" id="IPR008397">
    <property type="entry name" value="Alginate_lyase_dom"/>
</dbReference>
<feature type="domain" description="Alginate lyase" evidence="4">
    <location>
        <begin position="44"/>
        <end position="281"/>
    </location>
</feature>
<accession>A0ABW0FNS5</accession>
<keyword evidence="1 3" id="KW-0732">Signal</keyword>
<gene>
    <name evidence="5" type="ORF">ACFPIE_04670</name>
</gene>
<reference evidence="6" key="1">
    <citation type="journal article" date="2019" name="Int. J. Syst. Evol. Microbiol.">
        <title>The Global Catalogue of Microorganisms (GCM) 10K type strain sequencing project: providing services to taxonomists for standard genome sequencing and annotation.</title>
        <authorList>
            <consortium name="The Broad Institute Genomics Platform"/>
            <consortium name="The Broad Institute Genome Sequencing Center for Infectious Disease"/>
            <person name="Wu L."/>
            <person name="Ma J."/>
        </authorList>
    </citation>
    <scope>NUCLEOTIDE SEQUENCE [LARGE SCALE GENOMIC DNA]</scope>
    <source>
        <strain evidence="6">JCM 12125</strain>
    </source>
</reference>
<dbReference type="Gene3D" id="1.50.10.100">
    <property type="entry name" value="Chondroitin AC/alginate lyase"/>
    <property type="match status" value="1"/>
</dbReference>
<evidence type="ECO:0000256" key="1">
    <source>
        <dbReference type="ARBA" id="ARBA00022729"/>
    </source>
</evidence>
<dbReference type="InterPro" id="IPR008929">
    <property type="entry name" value="Chondroitin_lyas"/>
</dbReference>
<dbReference type="Proteomes" id="UP001596152">
    <property type="component" value="Unassembled WGS sequence"/>
</dbReference>
<dbReference type="SUPFAM" id="SSF48230">
    <property type="entry name" value="Chondroitin AC/alginate lyase"/>
    <property type="match status" value="1"/>
</dbReference>
<keyword evidence="6" id="KW-1185">Reference proteome</keyword>
<dbReference type="RefSeq" id="WP_374038745.1">
    <property type="nucleotide sequence ID" value="NZ_CP169082.1"/>
</dbReference>
<name>A0ABW0FNS5_9CAUL</name>
<proteinExistence type="predicted"/>
<organism evidence="5 6">
    <name type="scientific">Brevundimonas staleyi</name>
    <dbReference type="NCBI Taxonomy" id="74326"/>
    <lineage>
        <taxon>Bacteria</taxon>
        <taxon>Pseudomonadati</taxon>
        <taxon>Pseudomonadota</taxon>
        <taxon>Alphaproteobacteria</taxon>
        <taxon>Caulobacterales</taxon>
        <taxon>Caulobacteraceae</taxon>
        <taxon>Brevundimonas</taxon>
    </lineage>
</organism>
<dbReference type="GO" id="GO:0016829">
    <property type="term" value="F:lyase activity"/>
    <property type="evidence" value="ECO:0007669"/>
    <property type="project" value="UniProtKB-KW"/>
</dbReference>
<comment type="caution">
    <text evidence="5">The sequence shown here is derived from an EMBL/GenBank/DDBJ whole genome shotgun (WGS) entry which is preliminary data.</text>
</comment>
<keyword evidence="2 5" id="KW-0456">Lyase</keyword>